<organism evidence="3 4">
    <name type="scientific">Sphaerosporella brunnea</name>
    <dbReference type="NCBI Taxonomy" id="1250544"/>
    <lineage>
        <taxon>Eukaryota</taxon>
        <taxon>Fungi</taxon>
        <taxon>Dikarya</taxon>
        <taxon>Ascomycota</taxon>
        <taxon>Pezizomycotina</taxon>
        <taxon>Pezizomycetes</taxon>
        <taxon>Pezizales</taxon>
        <taxon>Pyronemataceae</taxon>
        <taxon>Sphaerosporella</taxon>
    </lineage>
</organism>
<dbReference type="Proteomes" id="UP000326924">
    <property type="component" value="Unassembled WGS sequence"/>
</dbReference>
<dbReference type="GO" id="GO:0000730">
    <property type="term" value="P:DNA recombinase assembly"/>
    <property type="evidence" value="ECO:0007669"/>
    <property type="project" value="TreeGrafter"/>
</dbReference>
<dbReference type="PANTHER" id="PTHR22942">
    <property type="entry name" value="RECA/RAD51/RADA DNA STRAND-PAIRING FAMILY MEMBER"/>
    <property type="match status" value="1"/>
</dbReference>
<evidence type="ECO:0000259" key="2">
    <source>
        <dbReference type="Pfam" id="PF08423"/>
    </source>
</evidence>
<evidence type="ECO:0000256" key="1">
    <source>
        <dbReference type="SAM" id="MobiDB-lite"/>
    </source>
</evidence>
<dbReference type="InterPro" id="IPR027417">
    <property type="entry name" value="P-loop_NTPase"/>
</dbReference>
<reference evidence="3 4" key="1">
    <citation type="submission" date="2019-09" db="EMBL/GenBank/DDBJ databases">
        <title>Draft genome of the ectomycorrhizal ascomycete Sphaerosporella brunnea.</title>
        <authorList>
            <consortium name="DOE Joint Genome Institute"/>
            <person name="Benucci G.M."/>
            <person name="Marozzi G."/>
            <person name="Antonielli L."/>
            <person name="Sanchez S."/>
            <person name="Marco P."/>
            <person name="Wang X."/>
            <person name="Falini L.B."/>
            <person name="Barry K."/>
            <person name="Haridas S."/>
            <person name="Lipzen A."/>
            <person name="Labutti K."/>
            <person name="Grigoriev I.V."/>
            <person name="Murat C."/>
            <person name="Martin F."/>
            <person name="Albertini E."/>
            <person name="Donnini D."/>
            <person name="Bonito G."/>
        </authorList>
    </citation>
    <scope>NUCLEOTIDE SEQUENCE [LARGE SCALE GENOMIC DNA]</scope>
    <source>
        <strain evidence="3 4">Sb_GMNB300</strain>
    </source>
</reference>
<feature type="compositionally biased region" description="Low complexity" evidence="1">
    <location>
        <begin position="22"/>
        <end position="39"/>
    </location>
</feature>
<dbReference type="AlphaFoldDB" id="A0A5J5F6X1"/>
<comment type="caution">
    <text evidence="3">The sequence shown here is derived from an EMBL/GenBank/DDBJ whole genome shotgun (WGS) entry which is preliminary data.</text>
</comment>
<dbReference type="InterPro" id="IPR013632">
    <property type="entry name" value="Rad51_C"/>
</dbReference>
<dbReference type="Gene3D" id="3.40.50.300">
    <property type="entry name" value="P-loop containing nucleotide triphosphate hydrolases"/>
    <property type="match status" value="1"/>
</dbReference>
<dbReference type="GO" id="GO:0000794">
    <property type="term" value="C:condensed nuclear chromosome"/>
    <property type="evidence" value="ECO:0007669"/>
    <property type="project" value="TreeGrafter"/>
</dbReference>
<dbReference type="GO" id="GO:0003697">
    <property type="term" value="F:single-stranded DNA binding"/>
    <property type="evidence" value="ECO:0007669"/>
    <property type="project" value="TreeGrafter"/>
</dbReference>
<evidence type="ECO:0000313" key="4">
    <source>
        <dbReference type="Proteomes" id="UP000326924"/>
    </source>
</evidence>
<dbReference type="GO" id="GO:0007131">
    <property type="term" value="P:reciprocal meiotic recombination"/>
    <property type="evidence" value="ECO:0007669"/>
    <property type="project" value="TreeGrafter"/>
</dbReference>
<sequence length="283" mass="29940">MWMLTSPAHFITITSNKNTNMSTPTSIPSTSTTTTTTAPELTPTLASTLLTTTPAPNSFGALPTGSSNIDAALHGGLPYGAVTCLTSESCSTRTLVAVHAFRRHLSRRGGGSRAWWVDTGGQFPAATFVAVGCGGGGGKVVRAFDLEGVQDVVAEVAAEEEEEEGTLLVVVDTVTLPFRRDVARCFLAAHARVVELARALRRLAARGAAVLLLAEPCARLPTFPYLADVHVSLCQEGEGEGEEEGNWVLEVLSDRVGGRDGAWARFCVRGEEILDLDIDDGQD</sequence>
<feature type="domain" description="Rad51-like C-terminal" evidence="2">
    <location>
        <begin position="62"/>
        <end position="204"/>
    </location>
</feature>
<dbReference type="GO" id="GO:0000150">
    <property type="term" value="F:DNA strand exchange activity"/>
    <property type="evidence" value="ECO:0007669"/>
    <property type="project" value="TreeGrafter"/>
</dbReference>
<gene>
    <name evidence="3" type="ORF">FN846DRAFT_251257</name>
</gene>
<dbReference type="EMBL" id="VXIS01000020">
    <property type="protein sequence ID" value="KAA8912699.1"/>
    <property type="molecule type" value="Genomic_DNA"/>
</dbReference>
<evidence type="ECO:0000313" key="3">
    <source>
        <dbReference type="EMBL" id="KAA8912699.1"/>
    </source>
</evidence>
<dbReference type="GO" id="GO:0003690">
    <property type="term" value="F:double-stranded DNA binding"/>
    <property type="evidence" value="ECO:0007669"/>
    <property type="project" value="TreeGrafter"/>
</dbReference>
<dbReference type="Pfam" id="PF08423">
    <property type="entry name" value="Rad51"/>
    <property type="match status" value="1"/>
</dbReference>
<dbReference type="GO" id="GO:0008094">
    <property type="term" value="F:ATP-dependent activity, acting on DNA"/>
    <property type="evidence" value="ECO:0007669"/>
    <property type="project" value="TreeGrafter"/>
</dbReference>
<keyword evidence="4" id="KW-1185">Reference proteome</keyword>
<protein>
    <recommendedName>
        <fullName evidence="2">Rad51-like C-terminal domain-containing protein</fullName>
    </recommendedName>
</protein>
<dbReference type="InParanoid" id="A0A5J5F6X1"/>
<proteinExistence type="predicted"/>
<accession>A0A5J5F6X1</accession>
<name>A0A5J5F6X1_9PEZI</name>
<feature type="region of interest" description="Disordered" evidence="1">
    <location>
        <begin position="15"/>
        <end position="39"/>
    </location>
</feature>
<dbReference type="SUPFAM" id="SSF52540">
    <property type="entry name" value="P-loop containing nucleoside triphosphate hydrolases"/>
    <property type="match status" value="1"/>
</dbReference>
<dbReference type="GO" id="GO:0006312">
    <property type="term" value="P:mitotic recombination"/>
    <property type="evidence" value="ECO:0007669"/>
    <property type="project" value="TreeGrafter"/>
</dbReference>
<dbReference type="GO" id="GO:0070192">
    <property type="term" value="P:chromosome organization involved in meiotic cell cycle"/>
    <property type="evidence" value="ECO:0007669"/>
    <property type="project" value="TreeGrafter"/>
</dbReference>
<dbReference type="GO" id="GO:0042148">
    <property type="term" value="P:DNA strand invasion"/>
    <property type="evidence" value="ECO:0007669"/>
    <property type="project" value="TreeGrafter"/>
</dbReference>
<dbReference type="PANTHER" id="PTHR22942:SF39">
    <property type="entry name" value="DNA REPAIR PROTEIN RAD51 HOMOLOG 1"/>
    <property type="match status" value="1"/>
</dbReference>